<comment type="caution">
    <text evidence="4">The sequence shown here is derived from an EMBL/GenBank/DDBJ whole genome shotgun (WGS) entry which is preliminary data.</text>
</comment>
<dbReference type="AlphaFoldDB" id="A0A0M0JRN0"/>
<dbReference type="PROSITE" id="PS50297">
    <property type="entry name" value="ANK_REP_REGION"/>
    <property type="match status" value="4"/>
</dbReference>
<evidence type="ECO:0000256" key="2">
    <source>
        <dbReference type="ARBA" id="ARBA00023043"/>
    </source>
</evidence>
<name>A0A0M0JRN0_9EUKA</name>
<dbReference type="Pfam" id="PF00023">
    <property type="entry name" value="Ank"/>
    <property type="match status" value="2"/>
</dbReference>
<keyword evidence="2 3" id="KW-0040">ANK repeat</keyword>
<evidence type="ECO:0000256" key="3">
    <source>
        <dbReference type="PROSITE-ProRule" id="PRU00023"/>
    </source>
</evidence>
<proteinExistence type="predicted"/>
<dbReference type="SUPFAM" id="SSF48403">
    <property type="entry name" value="Ankyrin repeat"/>
    <property type="match status" value="2"/>
</dbReference>
<dbReference type="Pfam" id="PF12796">
    <property type="entry name" value="Ank_2"/>
    <property type="match status" value="2"/>
</dbReference>
<dbReference type="EMBL" id="JWZX01002496">
    <property type="protein sequence ID" value="KOO28903.1"/>
    <property type="molecule type" value="Genomic_DNA"/>
</dbReference>
<dbReference type="OrthoDB" id="1577640at2759"/>
<feature type="repeat" description="ANK" evidence="3">
    <location>
        <begin position="31"/>
        <end position="63"/>
    </location>
</feature>
<dbReference type="Proteomes" id="UP000037460">
    <property type="component" value="Unassembled WGS sequence"/>
</dbReference>
<evidence type="ECO:0000313" key="4">
    <source>
        <dbReference type="EMBL" id="KOO28903.1"/>
    </source>
</evidence>
<keyword evidence="1" id="KW-0677">Repeat</keyword>
<keyword evidence="5" id="KW-1185">Reference proteome</keyword>
<feature type="repeat" description="ANK" evidence="3">
    <location>
        <begin position="174"/>
        <end position="206"/>
    </location>
</feature>
<feature type="repeat" description="ANK" evidence="3">
    <location>
        <begin position="213"/>
        <end position="245"/>
    </location>
</feature>
<feature type="repeat" description="ANK" evidence="3">
    <location>
        <begin position="64"/>
        <end position="96"/>
    </location>
</feature>
<sequence>MSPQAAAQAGDLKALTAALAAGAAVDAPWGDGNTALHEAALGGSVDCVKLLLAKDANVHARGRNDATPFIFAAGNATPAVLELLHAAGADVNAVSNRGASALMYAAMKGVPETTSWLLEHGADVTLRTSLMQTALNLVAGGPSEKEDKPNAHFYPVVAKLLLDAGAEVDSRDKDGWTPLYAAAASGEAEIVKLLIDAGADYMATDYGKGAMALQATPLHQACAGLHASTVEVLVKAGARVNQQDKKRNLPIDALPPVNNLNHAAHQACVYWLAKAPEYDMTPGKGIDEVLKPGPEVDVQKVLAYFDKAKGPDALDVNAPILRANHEPPLSLVAFLGTSGPTWCQLASELISLGADVNQNAAVLIESPLFSAAHNGNVEMVKLLLRAKANPNWTKSETYASPGFTPLIECLSNAGGVLAAGQGGSGNYEETALELLANGASTDIILKKSPYEGMMPLHFAIKAGFLRATKAIMERGGTGADVYAKVGFMTALSMAEDSRYRTGDSAIEDYLKSVAPPPPPKLRNEACCVNS</sequence>
<protein>
    <submittedName>
        <fullName evidence="4">Ankyrin repeat protein</fullName>
    </submittedName>
</protein>
<feature type="repeat" description="ANK" evidence="3">
    <location>
        <begin position="97"/>
        <end position="129"/>
    </location>
</feature>
<dbReference type="PANTHER" id="PTHR24171">
    <property type="entry name" value="ANKYRIN REPEAT DOMAIN-CONTAINING PROTEIN 39-RELATED"/>
    <property type="match status" value="1"/>
</dbReference>
<dbReference type="PROSITE" id="PS50088">
    <property type="entry name" value="ANK_REPEAT"/>
    <property type="match status" value="6"/>
</dbReference>
<feature type="repeat" description="ANK" evidence="3">
    <location>
        <begin position="366"/>
        <end position="395"/>
    </location>
</feature>
<accession>A0A0M0JRN0</accession>
<dbReference type="InterPro" id="IPR036770">
    <property type="entry name" value="Ankyrin_rpt-contain_sf"/>
</dbReference>
<dbReference type="SMART" id="SM00248">
    <property type="entry name" value="ANK"/>
    <property type="match status" value="9"/>
</dbReference>
<dbReference type="Gene3D" id="1.25.40.20">
    <property type="entry name" value="Ankyrin repeat-containing domain"/>
    <property type="match status" value="4"/>
</dbReference>
<organism evidence="4 5">
    <name type="scientific">Chrysochromulina tobinii</name>
    <dbReference type="NCBI Taxonomy" id="1460289"/>
    <lineage>
        <taxon>Eukaryota</taxon>
        <taxon>Haptista</taxon>
        <taxon>Haptophyta</taxon>
        <taxon>Prymnesiophyceae</taxon>
        <taxon>Prymnesiales</taxon>
        <taxon>Chrysochromulinaceae</taxon>
        <taxon>Chrysochromulina</taxon>
    </lineage>
</organism>
<evidence type="ECO:0000313" key="5">
    <source>
        <dbReference type="Proteomes" id="UP000037460"/>
    </source>
</evidence>
<dbReference type="PRINTS" id="PR01415">
    <property type="entry name" value="ANKYRIN"/>
</dbReference>
<dbReference type="InterPro" id="IPR002110">
    <property type="entry name" value="Ankyrin_rpt"/>
</dbReference>
<gene>
    <name evidence="4" type="ORF">Ctob_006214</name>
</gene>
<evidence type="ECO:0000256" key="1">
    <source>
        <dbReference type="ARBA" id="ARBA00022737"/>
    </source>
</evidence>
<reference evidence="5" key="1">
    <citation type="journal article" date="2015" name="PLoS Genet.">
        <title>Genome Sequence and Transcriptome Analyses of Chrysochromulina tobin: Metabolic Tools for Enhanced Algal Fitness in the Prominent Order Prymnesiales (Haptophyceae).</title>
        <authorList>
            <person name="Hovde B.T."/>
            <person name="Deodato C.R."/>
            <person name="Hunsperger H.M."/>
            <person name="Ryken S.A."/>
            <person name="Yost W."/>
            <person name="Jha R.K."/>
            <person name="Patterson J."/>
            <person name="Monnat R.J. Jr."/>
            <person name="Barlow S.B."/>
            <person name="Starkenburg S.R."/>
            <person name="Cattolico R.A."/>
        </authorList>
    </citation>
    <scope>NUCLEOTIDE SEQUENCE</scope>
    <source>
        <strain evidence="5">CCMP291</strain>
    </source>
</reference>